<evidence type="ECO:0000313" key="2">
    <source>
        <dbReference type="EMBL" id="KCZ96268.1"/>
    </source>
</evidence>
<organism evidence="2 3">
    <name type="scientific">Hyphomonas hirschiana VP5</name>
    <dbReference type="NCBI Taxonomy" id="1280951"/>
    <lineage>
        <taxon>Bacteria</taxon>
        <taxon>Pseudomonadati</taxon>
        <taxon>Pseudomonadota</taxon>
        <taxon>Alphaproteobacteria</taxon>
        <taxon>Hyphomonadales</taxon>
        <taxon>Hyphomonadaceae</taxon>
        <taxon>Hyphomonas</taxon>
    </lineage>
</organism>
<dbReference type="Pfam" id="PF00534">
    <property type="entry name" value="Glycos_transf_1"/>
    <property type="match status" value="1"/>
</dbReference>
<dbReference type="AlphaFoldDB" id="A0A059FZU0"/>
<evidence type="ECO:0000259" key="1">
    <source>
        <dbReference type="Pfam" id="PF00534"/>
    </source>
</evidence>
<dbReference type="EMBL" id="ARYI01000001">
    <property type="protein sequence ID" value="KCZ96268.1"/>
    <property type="molecule type" value="Genomic_DNA"/>
</dbReference>
<reference evidence="2 3" key="1">
    <citation type="submission" date="2013-04" db="EMBL/GenBank/DDBJ databases">
        <title>Hyphomonas hirschiana VP5 Genome Sequencing.</title>
        <authorList>
            <person name="Lai Q."/>
            <person name="Shao Z."/>
        </authorList>
    </citation>
    <scope>NUCLEOTIDE SEQUENCE [LARGE SCALE GENOMIC DNA]</scope>
    <source>
        <strain evidence="2 3">VP5</strain>
    </source>
</reference>
<dbReference type="PATRIC" id="fig|1280951.3.peg.257"/>
<dbReference type="GO" id="GO:0016757">
    <property type="term" value="F:glycosyltransferase activity"/>
    <property type="evidence" value="ECO:0007669"/>
    <property type="project" value="InterPro"/>
</dbReference>
<keyword evidence="2" id="KW-0808">Transferase</keyword>
<evidence type="ECO:0000313" key="3">
    <source>
        <dbReference type="Proteomes" id="UP000025061"/>
    </source>
</evidence>
<sequence length="394" mass="42831">MDLNAPGLGDRLLWRMRNLVLQRPGNGADWAPGELVYVAGLFSTASGIGQSARACADALEVSGVNVIRIDLSAGFGQVDLHAPMGALLSHRLSQCPRGGTLIVHLNAPELERALFLCRNWRGAGRRLIAAWVWELPIAPASWDKAVDLFDELWVPSTFTQASMKSLCGKPIRVVPYYLGDLSGFRAATGSHRGVRCVAFADGRSSFERKNVLGAVRAFRQAHLPEGSMLTVKTRNLYLSEEFRLHISQAVESDERINIIDESMPRSTLLQLVADHDILLSLHRAEGFGLPIAEAMAMGKVVIATGWSGNMDFMDETCSVPVPYELVEVADKYNVYTGHTGAVWADPDVGAAAAALTQIADDPALRLRLGETARSKMKSLSSGEHYLAALRPNKS</sequence>
<dbReference type="Proteomes" id="UP000025061">
    <property type="component" value="Unassembled WGS sequence"/>
</dbReference>
<protein>
    <submittedName>
        <fullName evidence="2">Putative glycosyl transferase</fullName>
    </submittedName>
</protein>
<proteinExistence type="predicted"/>
<feature type="domain" description="Glycosyl transferase family 1" evidence="1">
    <location>
        <begin position="251"/>
        <end position="374"/>
    </location>
</feature>
<dbReference type="InterPro" id="IPR001296">
    <property type="entry name" value="Glyco_trans_1"/>
</dbReference>
<comment type="caution">
    <text evidence="2">The sequence shown here is derived from an EMBL/GenBank/DDBJ whole genome shotgun (WGS) entry which is preliminary data.</text>
</comment>
<dbReference type="SUPFAM" id="SSF53756">
    <property type="entry name" value="UDP-Glycosyltransferase/glycogen phosphorylase"/>
    <property type="match status" value="1"/>
</dbReference>
<dbReference type="PANTHER" id="PTHR46656">
    <property type="entry name" value="PUTATIVE-RELATED"/>
    <property type="match status" value="1"/>
</dbReference>
<dbReference type="Gene3D" id="3.40.50.2000">
    <property type="entry name" value="Glycogen Phosphorylase B"/>
    <property type="match status" value="1"/>
</dbReference>
<name>A0A059FZU0_9PROT</name>
<accession>A0A059FZU0</accession>
<dbReference type="PANTHER" id="PTHR46656:SF3">
    <property type="entry name" value="PUTATIVE-RELATED"/>
    <property type="match status" value="1"/>
</dbReference>
<keyword evidence="3" id="KW-1185">Reference proteome</keyword>
<gene>
    <name evidence="2" type="ORF">HHI_01275</name>
</gene>